<evidence type="ECO:0000256" key="2">
    <source>
        <dbReference type="ARBA" id="ARBA00022448"/>
    </source>
</evidence>
<dbReference type="GO" id="GO:0020037">
    <property type="term" value="F:heme binding"/>
    <property type="evidence" value="ECO:0007669"/>
    <property type="project" value="UniProtKB-UniRule"/>
</dbReference>
<feature type="transmembrane region" description="Helical" evidence="8">
    <location>
        <begin position="115"/>
        <end position="132"/>
    </location>
</feature>
<feature type="transmembrane region" description="Helical" evidence="8">
    <location>
        <begin position="152"/>
        <end position="168"/>
    </location>
</feature>
<evidence type="ECO:0000256" key="8">
    <source>
        <dbReference type="HAMAP-Rule" id="MF_01207"/>
    </source>
</evidence>
<organism evidence="10 11">
    <name type="scientific">Thioalbus denitrificans</name>
    <dbReference type="NCBI Taxonomy" id="547122"/>
    <lineage>
        <taxon>Bacteria</taxon>
        <taxon>Pseudomonadati</taxon>
        <taxon>Pseudomonadota</taxon>
        <taxon>Gammaproteobacteria</taxon>
        <taxon>Chromatiales</taxon>
        <taxon>Ectothiorhodospiraceae</taxon>
        <taxon>Thioalbus</taxon>
    </lineage>
</organism>
<dbReference type="GO" id="GO:0010181">
    <property type="term" value="F:FMN binding"/>
    <property type="evidence" value="ECO:0007669"/>
    <property type="project" value="UniProtKB-UniRule"/>
</dbReference>
<evidence type="ECO:0000256" key="6">
    <source>
        <dbReference type="ARBA" id="ARBA00023004"/>
    </source>
</evidence>
<gene>
    <name evidence="8" type="primary">msrQ</name>
    <name evidence="10" type="ORF">DFQ59_101498</name>
</gene>
<dbReference type="InterPro" id="IPR022837">
    <property type="entry name" value="MsrQ-like"/>
</dbReference>
<keyword evidence="8" id="KW-0288">FMN</keyword>
<dbReference type="InterPro" id="IPR013130">
    <property type="entry name" value="Fe3_Rdtase_TM_dom"/>
</dbReference>
<comment type="cofactor">
    <cofactor evidence="8">
        <name>heme b</name>
        <dbReference type="ChEBI" id="CHEBI:60344"/>
    </cofactor>
    <text evidence="8">Binds 1 heme b (iron(II)-protoporphyrin IX) group per subunit.</text>
</comment>
<dbReference type="Pfam" id="PF01794">
    <property type="entry name" value="Ferric_reduct"/>
    <property type="match status" value="1"/>
</dbReference>
<dbReference type="Proteomes" id="UP000252707">
    <property type="component" value="Unassembled WGS sequence"/>
</dbReference>
<evidence type="ECO:0000256" key="3">
    <source>
        <dbReference type="ARBA" id="ARBA00022617"/>
    </source>
</evidence>
<evidence type="ECO:0000256" key="4">
    <source>
        <dbReference type="ARBA" id="ARBA00022692"/>
    </source>
</evidence>
<dbReference type="OrthoDB" id="9788328at2"/>
<dbReference type="GO" id="GO:0030091">
    <property type="term" value="P:protein repair"/>
    <property type="evidence" value="ECO:0007669"/>
    <property type="project" value="UniProtKB-UniRule"/>
</dbReference>
<keyword evidence="8" id="KW-1003">Cell membrane</keyword>
<keyword evidence="4 8" id="KW-0812">Transmembrane</keyword>
<evidence type="ECO:0000256" key="7">
    <source>
        <dbReference type="ARBA" id="ARBA00023136"/>
    </source>
</evidence>
<evidence type="ECO:0000259" key="9">
    <source>
        <dbReference type="Pfam" id="PF01794"/>
    </source>
</evidence>
<dbReference type="PANTHER" id="PTHR36964">
    <property type="entry name" value="PROTEIN-METHIONINE-SULFOXIDE REDUCTASE HEME-BINDING SUBUNIT MSRQ"/>
    <property type="match status" value="1"/>
</dbReference>
<feature type="domain" description="Ferric oxidoreductase" evidence="9">
    <location>
        <begin position="84"/>
        <end position="195"/>
    </location>
</feature>
<sequence>MGEWTWGKTSEADNRHHAFTHSRIHAFTHFPLKPNPTPTRRVPPRWLKPAVFALCLLPLALLAWRAVSGGLGANPIEAFIRHNGDWALRLLLLTLAVTPLRRLTGWTWPLRVRRMIGLFAFFYATLHLLGYVGLDQFFDWPAIGADILKRPYITIGMSAFALLVPLAATSTDAMLRRLGGRRWQRLHRLAYLAAGAGVLHFLWLVKADLREPLLYAAILLLLLGFRLVRFLRRVHGARHPA</sequence>
<protein>
    <recommendedName>
        <fullName evidence="8">Protein-methionine-sulfoxide reductase heme-binding subunit MsrQ</fullName>
    </recommendedName>
    <alternativeName>
        <fullName evidence="8">Flavocytochrome MsrQ</fullName>
    </alternativeName>
</protein>
<keyword evidence="11" id="KW-1185">Reference proteome</keyword>
<dbReference type="GO" id="GO:0016679">
    <property type="term" value="F:oxidoreductase activity, acting on diphenols and related substances as donors"/>
    <property type="evidence" value="ECO:0007669"/>
    <property type="project" value="TreeGrafter"/>
</dbReference>
<feature type="transmembrane region" description="Helical" evidence="8">
    <location>
        <begin position="46"/>
        <end position="66"/>
    </location>
</feature>
<evidence type="ECO:0000256" key="5">
    <source>
        <dbReference type="ARBA" id="ARBA00022989"/>
    </source>
</evidence>
<keyword evidence="5 8" id="KW-1133">Transmembrane helix</keyword>
<dbReference type="GO" id="GO:0005886">
    <property type="term" value="C:plasma membrane"/>
    <property type="evidence" value="ECO:0007669"/>
    <property type="project" value="UniProtKB-SubCell"/>
</dbReference>
<comment type="subcellular location">
    <subcellularLocation>
        <location evidence="8">Cell membrane</location>
        <topology evidence="8">Multi-pass membrane protein</topology>
    </subcellularLocation>
    <subcellularLocation>
        <location evidence="1">Membrane</location>
        <topology evidence="1">Multi-pass membrane protein</topology>
    </subcellularLocation>
</comment>
<keyword evidence="6 8" id="KW-0408">Iron</keyword>
<keyword evidence="8" id="KW-0479">Metal-binding</keyword>
<comment type="caution">
    <text evidence="10">The sequence shown here is derived from an EMBL/GenBank/DDBJ whole genome shotgun (WGS) entry which is preliminary data.</text>
</comment>
<dbReference type="AlphaFoldDB" id="A0A369CH08"/>
<feature type="transmembrane region" description="Helical" evidence="8">
    <location>
        <begin position="213"/>
        <end position="231"/>
    </location>
</feature>
<feature type="transmembrane region" description="Helical" evidence="8">
    <location>
        <begin position="189"/>
        <end position="207"/>
    </location>
</feature>
<evidence type="ECO:0000256" key="1">
    <source>
        <dbReference type="ARBA" id="ARBA00004141"/>
    </source>
</evidence>
<comment type="similarity">
    <text evidence="8">Belongs to the MsrQ family.</text>
</comment>
<evidence type="ECO:0000313" key="11">
    <source>
        <dbReference type="Proteomes" id="UP000252707"/>
    </source>
</evidence>
<comment type="subunit">
    <text evidence="8">Heterodimer of a catalytic subunit (MsrP) and a heme-binding subunit (MsrQ).</text>
</comment>
<comment type="function">
    <text evidence="8">Part of the MsrPQ system that repairs oxidized periplasmic proteins containing methionine sulfoxide residues (Met-O), using respiratory chain electrons. Thus protects these proteins from oxidative-stress damage caused by reactive species of oxygen and chlorine generated by the host defense mechanisms. MsrPQ is essential for the maintenance of envelope integrity under bleach stress, rescuing a wide series of structurally unrelated periplasmic proteins from methionine oxidation. MsrQ provides electrons for reduction to the reductase catalytic subunit MsrP, using the quinone pool of the respiratory chain.</text>
</comment>
<keyword evidence="8" id="KW-0285">Flavoprotein</keyword>
<keyword evidence="7 8" id="KW-0472">Membrane</keyword>
<accession>A0A369CH08</accession>
<reference evidence="10 11" key="1">
    <citation type="submission" date="2018-07" db="EMBL/GenBank/DDBJ databases">
        <title>Genomic Encyclopedia of Type Strains, Phase IV (KMG-IV): sequencing the most valuable type-strain genomes for metagenomic binning, comparative biology and taxonomic classification.</title>
        <authorList>
            <person name="Goeker M."/>
        </authorList>
    </citation>
    <scope>NUCLEOTIDE SEQUENCE [LARGE SCALE GENOMIC DNA]</scope>
    <source>
        <strain evidence="10 11">DSM 26407</strain>
    </source>
</reference>
<dbReference type="PANTHER" id="PTHR36964:SF1">
    <property type="entry name" value="PROTEIN-METHIONINE-SULFOXIDE REDUCTASE HEME-BINDING SUBUNIT MSRQ"/>
    <property type="match status" value="1"/>
</dbReference>
<dbReference type="EMBL" id="QPJY01000001">
    <property type="protein sequence ID" value="RCX33199.1"/>
    <property type="molecule type" value="Genomic_DNA"/>
</dbReference>
<keyword evidence="3 8" id="KW-0349">Heme</keyword>
<feature type="transmembrane region" description="Helical" evidence="8">
    <location>
        <begin position="86"/>
        <end position="103"/>
    </location>
</feature>
<proteinExistence type="inferred from homology"/>
<dbReference type="HAMAP" id="MF_01207">
    <property type="entry name" value="MsrQ"/>
    <property type="match status" value="1"/>
</dbReference>
<keyword evidence="8" id="KW-0249">Electron transport</keyword>
<dbReference type="GO" id="GO:0046872">
    <property type="term" value="F:metal ion binding"/>
    <property type="evidence" value="ECO:0007669"/>
    <property type="project" value="UniProtKB-KW"/>
</dbReference>
<name>A0A369CH08_9GAMM</name>
<keyword evidence="2 8" id="KW-0813">Transport</keyword>
<dbReference type="GO" id="GO:0009055">
    <property type="term" value="F:electron transfer activity"/>
    <property type="evidence" value="ECO:0007669"/>
    <property type="project" value="UniProtKB-UniRule"/>
</dbReference>
<evidence type="ECO:0000313" key="10">
    <source>
        <dbReference type="EMBL" id="RCX33199.1"/>
    </source>
</evidence>
<comment type="cofactor">
    <cofactor evidence="8">
        <name>FMN</name>
        <dbReference type="ChEBI" id="CHEBI:58210"/>
    </cofactor>
    <text evidence="8">Binds 1 FMN per subunit.</text>
</comment>